<reference evidence="2" key="1">
    <citation type="submission" date="2020-04" db="EMBL/GenBank/DDBJ databases">
        <title>Genome analysis and biological profiling of marine Cellulosimicrobium funkei MOSEL-ME6.</title>
        <authorList>
            <person name="Tanveer F."/>
            <person name="Xie Y."/>
            <person name="Shinwari Z.K."/>
        </authorList>
    </citation>
    <scope>NUCLEOTIDE SEQUENCE [LARGE SCALE GENOMIC DNA]</scope>
    <source>
        <strain evidence="2">MOSEL-ME25</strain>
    </source>
</reference>
<dbReference type="Proteomes" id="UP000527860">
    <property type="component" value="Unassembled WGS sequence"/>
</dbReference>
<organism evidence="1 2">
    <name type="scientific">Salinicoccus roseus</name>
    <dbReference type="NCBI Taxonomy" id="45670"/>
    <lineage>
        <taxon>Bacteria</taxon>
        <taxon>Bacillati</taxon>
        <taxon>Bacillota</taxon>
        <taxon>Bacilli</taxon>
        <taxon>Bacillales</taxon>
        <taxon>Staphylococcaceae</taxon>
        <taxon>Salinicoccus</taxon>
    </lineage>
</organism>
<dbReference type="EMBL" id="JABEVU030000001">
    <property type="protein sequence ID" value="MDB0579425.1"/>
    <property type="molecule type" value="Genomic_DNA"/>
</dbReference>
<sequence length="49" mass="5602">MKVKTLSAMTEKGLEKKVNAFLDQNHQLEILDIKFSNGSSYAVLVIYRE</sequence>
<dbReference type="Pfam" id="PF10957">
    <property type="entry name" value="Spore_Cse60"/>
    <property type="match status" value="1"/>
</dbReference>
<name>A0ABT4YF25_9STAP</name>
<gene>
    <name evidence="1" type="ORF">F7P68_0002585</name>
</gene>
<proteinExistence type="predicted"/>
<keyword evidence="2" id="KW-1185">Reference proteome</keyword>
<comment type="caution">
    <text evidence="1">The sequence shown here is derived from an EMBL/GenBank/DDBJ whole genome shotgun (WGS) entry which is preliminary data.</text>
</comment>
<protein>
    <submittedName>
        <fullName evidence="1">Sporulation protein Cse60</fullName>
    </submittedName>
</protein>
<dbReference type="InterPro" id="IPR020296">
    <property type="entry name" value="Spore_Cse60"/>
</dbReference>
<reference evidence="1 2" key="2">
    <citation type="submission" date="2022-12" db="EMBL/GenBank/DDBJ databases">
        <title>Genome analysis and biological profiling of marine Salinicoccus roseus MOSEL-ME25.</title>
        <authorList>
            <person name="Mirza F.T."/>
            <person name="Xie Y."/>
            <person name="Shinwari Z.K."/>
        </authorList>
    </citation>
    <scope>NUCLEOTIDE SEQUENCE [LARGE SCALE GENOMIC DNA]</scope>
    <source>
        <strain evidence="1 2">MOSEL-ME25</strain>
    </source>
</reference>
<evidence type="ECO:0000313" key="1">
    <source>
        <dbReference type="EMBL" id="MDB0579425.1"/>
    </source>
</evidence>
<evidence type="ECO:0000313" key="2">
    <source>
        <dbReference type="Proteomes" id="UP000527860"/>
    </source>
</evidence>
<dbReference type="RefSeq" id="WP_084217808.1">
    <property type="nucleotide sequence ID" value="NZ_JABEVU030000001.1"/>
</dbReference>
<dbReference type="GeneID" id="77846493"/>
<accession>A0ABT4YF25</accession>